<name>A0A2H4Z9T9_STIJA</name>
<keyword evidence="1" id="KW-1133">Transmembrane helix</keyword>
<feature type="domain" description="Methyltransferase type 11" evidence="2">
    <location>
        <begin position="79"/>
        <end position="177"/>
    </location>
</feature>
<keyword evidence="3" id="KW-0808">Transferase</keyword>
<dbReference type="EMBL" id="KY328747">
    <property type="protein sequence ID" value="AUF72233.1"/>
    <property type="molecule type" value="mRNA"/>
</dbReference>
<dbReference type="GO" id="GO:0032259">
    <property type="term" value="P:methylation"/>
    <property type="evidence" value="ECO:0007669"/>
    <property type="project" value="UniProtKB-KW"/>
</dbReference>
<dbReference type="PANTHER" id="PTHR45036">
    <property type="entry name" value="METHYLTRANSFERASE LIKE 7B"/>
    <property type="match status" value="1"/>
</dbReference>
<sequence>MALEKTDGASYQKILIYVILTVIFIRLFVSLYQWLKPRAMAWFLTKFAHSSNEAVGQIKSNVFASMKQIQKENGELVVLEIGAGTGANFNFFPESSKVLALEPNIHCVKYLQESASATSHVQLLNIIDGSIEDISAEVKDGSVDAVVGTYVLCSVNNTEAAMNEIKRVLKPNGKYYFVEHVRDEYYNSWTHIGQRLMHPIMKVLADCDCAKSTWTFIDRAGFKAVDYRQGEGSEKFPFFLRPHIYGCATK</sequence>
<dbReference type="Pfam" id="PF08241">
    <property type="entry name" value="Methyltransf_11"/>
    <property type="match status" value="1"/>
</dbReference>
<dbReference type="PANTHER" id="PTHR45036:SF1">
    <property type="entry name" value="METHYLTRANSFERASE LIKE 7A"/>
    <property type="match status" value="1"/>
</dbReference>
<feature type="transmembrane region" description="Helical" evidence="1">
    <location>
        <begin position="14"/>
        <end position="35"/>
    </location>
</feature>
<dbReference type="InterPro" id="IPR013216">
    <property type="entry name" value="Methyltransf_11"/>
</dbReference>
<reference evidence="3" key="1">
    <citation type="submission" date="2016-12" db="EMBL/GenBank/DDBJ databases">
        <authorList>
            <person name="Song W.-J."/>
            <person name="Kurnit D.M."/>
        </authorList>
    </citation>
    <scope>NUCLEOTIDE SEQUENCE</scope>
</reference>
<keyword evidence="1" id="KW-0472">Membrane</keyword>
<keyword evidence="1" id="KW-0812">Transmembrane</keyword>
<dbReference type="InterPro" id="IPR052356">
    <property type="entry name" value="Thiol_S-MT"/>
</dbReference>
<evidence type="ECO:0000259" key="2">
    <source>
        <dbReference type="Pfam" id="PF08241"/>
    </source>
</evidence>
<organism evidence="3">
    <name type="scientific">Stichopus japonicus</name>
    <name type="common">Sea cucumber</name>
    <dbReference type="NCBI Taxonomy" id="307972"/>
    <lineage>
        <taxon>Eukaryota</taxon>
        <taxon>Metazoa</taxon>
        <taxon>Echinodermata</taxon>
        <taxon>Eleutherozoa</taxon>
        <taxon>Echinozoa</taxon>
        <taxon>Holothuroidea</taxon>
        <taxon>Aspidochirotacea</taxon>
        <taxon>Aspidochirotida</taxon>
        <taxon>Stichopodidae</taxon>
        <taxon>Apostichopus</taxon>
    </lineage>
</organism>
<dbReference type="AlphaFoldDB" id="A0A2H4Z9T9"/>
<dbReference type="CDD" id="cd02440">
    <property type="entry name" value="AdoMet_MTases"/>
    <property type="match status" value="1"/>
</dbReference>
<dbReference type="InterPro" id="IPR029063">
    <property type="entry name" value="SAM-dependent_MTases_sf"/>
</dbReference>
<protein>
    <submittedName>
        <fullName evidence="3">Putative methyltransferase-like protein 7A</fullName>
    </submittedName>
</protein>
<evidence type="ECO:0000256" key="1">
    <source>
        <dbReference type="SAM" id="Phobius"/>
    </source>
</evidence>
<dbReference type="Gene3D" id="3.40.50.150">
    <property type="entry name" value="Vaccinia Virus protein VP39"/>
    <property type="match status" value="1"/>
</dbReference>
<proteinExistence type="evidence at transcript level"/>
<accession>A0A2H4Z9T9</accession>
<dbReference type="GO" id="GO:0008757">
    <property type="term" value="F:S-adenosylmethionine-dependent methyltransferase activity"/>
    <property type="evidence" value="ECO:0007669"/>
    <property type="project" value="InterPro"/>
</dbReference>
<dbReference type="SUPFAM" id="SSF53335">
    <property type="entry name" value="S-adenosyl-L-methionine-dependent methyltransferases"/>
    <property type="match status" value="1"/>
</dbReference>
<keyword evidence="3" id="KW-0489">Methyltransferase</keyword>
<evidence type="ECO:0000313" key="3">
    <source>
        <dbReference type="EMBL" id="AUF72233.1"/>
    </source>
</evidence>